<evidence type="ECO:0000256" key="1">
    <source>
        <dbReference type="SAM" id="Coils"/>
    </source>
</evidence>
<proteinExistence type="predicted"/>
<dbReference type="Pfam" id="PF03528">
    <property type="entry name" value="Rabaptin"/>
    <property type="match status" value="1"/>
</dbReference>
<dbReference type="GO" id="GO:0008083">
    <property type="term" value="F:growth factor activity"/>
    <property type="evidence" value="ECO:0007669"/>
    <property type="project" value="InterPro"/>
</dbReference>
<dbReference type="GO" id="GO:0005096">
    <property type="term" value="F:GTPase activator activity"/>
    <property type="evidence" value="ECO:0007669"/>
    <property type="project" value="InterPro"/>
</dbReference>
<dbReference type="PANTHER" id="PTHR31179">
    <property type="entry name" value="RAB GTPASE-BINDING EFFECTOR PROTEIN"/>
    <property type="match status" value="1"/>
</dbReference>
<dbReference type="STRING" id="7757.ENSPMAP00000003661"/>
<accession>S4REM9</accession>
<feature type="coiled-coil region" evidence="1">
    <location>
        <begin position="11"/>
        <end position="91"/>
    </location>
</feature>
<dbReference type="GO" id="GO:0006897">
    <property type="term" value="P:endocytosis"/>
    <property type="evidence" value="ECO:0007669"/>
    <property type="project" value="InterPro"/>
</dbReference>
<sequence>CELQGAPSAASTELQRRVRELEESQAALLKEKQQLEADFSQKRAKFKELYLAKEGGAACFNWVLHAMTDELKHSQAQLTTAQEEVENIKAVATVTESTKQEALDHVRGQWQEEVASLQAAMKETLGDYEMQWHAKLDSERASWAQHRESWERELADLRRQLAESTQEENLETEMKKAQEDAEKLRSVVMPMEQEISSLKSRLTAAQEHARQLEDSRVSPCPRAENPSP</sequence>
<dbReference type="Ensembl" id="ENSPMAT00000003677.1">
    <property type="protein sequence ID" value="ENSPMAP00000003661.1"/>
    <property type="gene ID" value="ENSPMAG00000003361.1"/>
</dbReference>
<dbReference type="AlphaFoldDB" id="S4REM9"/>
<reference evidence="4" key="1">
    <citation type="submission" date="2025-08" db="UniProtKB">
        <authorList>
            <consortium name="Ensembl"/>
        </authorList>
    </citation>
    <scope>IDENTIFICATION</scope>
</reference>
<feature type="domain" description="Rabaptin coiled-coil" evidence="3">
    <location>
        <begin position="12"/>
        <end position="217"/>
    </location>
</feature>
<reference evidence="4" key="2">
    <citation type="submission" date="2025-09" db="UniProtKB">
        <authorList>
            <consortium name="Ensembl"/>
        </authorList>
    </citation>
    <scope>IDENTIFICATION</scope>
</reference>
<organism evidence="4">
    <name type="scientific">Petromyzon marinus</name>
    <name type="common">Sea lamprey</name>
    <dbReference type="NCBI Taxonomy" id="7757"/>
    <lineage>
        <taxon>Eukaryota</taxon>
        <taxon>Metazoa</taxon>
        <taxon>Chordata</taxon>
        <taxon>Craniata</taxon>
        <taxon>Vertebrata</taxon>
        <taxon>Cyclostomata</taxon>
        <taxon>Hyperoartia</taxon>
        <taxon>Petromyzontiformes</taxon>
        <taxon>Petromyzontidae</taxon>
        <taxon>Petromyzon</taxon>
    </lineage>
</organism>
<dbReference type="InterPro" id="IPR003914">
    <property type="entry name" value="Rabaptin"/>
</dbReference>
<evidence type="ECO:0000256" key="2">
    <source>
        <dbReference type="SAM" id="MobiDB-lite"/>
    </source>
</evidence>
<dbReference type="HOGENOM" id="CLU_1217214_0_0_1"/>
<dbReference type="PANTHER" id="PTHR31179:SF7">
    <property type="entry name" value="FYVE-TYPE DOMAIN-CONTAINING PROTEIN"/>
    <property type="match status" value="1"/>
</dbReference>
<evidence type="ECO:0000259" key="3">
    <source>
        <dbReference type="Pfam" id="PF03528"/>
    </source>
</evidence>
<dbReference type="PRINTS" id="PR01432">
    <property type="entry name" value="RABAPTIN"/>
</dbReference>
<dbReference type="GeneTree" id="ENSGT00530000063743"/>
<feature type="compositionally biased region" description="Basic and acidic residues" evidence="2">
    <location>
        <begin position="207"/>
        <end position="216"/>
    </location>
</feature>
<feature type="region of interest" description="Disordered" evidence="2">
    <location>
        <begin position="195"/>
        <end position="228"/>
    </location>
</feature>
<name>S4REM9_PETMA</name>
<dbReference type="InterPro" id="IPR018514">
    <property type="entry name" value="Rabaptin_CC"/>
</dbReference>
<dbReference type="OMA" id="RAQFMDM"/>
<evidence type="ECO:0000313" key="4">
    <source>
        <dbReference type="Ensembl" id="ENSPMAP00000003661.1"/>
    </source>
</evidence>
<protein>
    <recommendedName>
        <fullName evidence="3">Rabaptin coiled-coil domain-containing protein</fullName>
    </recommendedName>
</protein>
<keyword evidence="1" id="KW-0175">Coiled coil</keyword>